<protein>
    <submittedName>
        <fullName evidence="1">DGQHR domain-containing protein</fullName>
    </submittedName>
</protein>
<dbReference type="NCBIfam" id="TIGR03187">
    <property type="entry name" value="DGQHR"/>
    <property type="match status" value="1"/>
</dbReference>
<dbReference type="RefSeq" id="WP_269428521.1">
    <property type="nucleotide sequence ID" value="NZ_JAPWGM010000006.1"/>
</dbReference>
<dbReference type="InterPro" id="IPR017601">
    <property type="entry name" value="DGQHR-contain_dom"/>
</dbReference>
<evidence type="ECO:0000313" key="1">
    <source>
        <dbReference type="EMBL" id="MCZ4245466.1"/>
    </source>
</evidence>
<accession>A0ABT4LC20</accession>
<reference evidence="1" key="1">
    <citation type="submission" date="2022-12" db="EMBL/GenBank/DDBJ databases">
        <title>Genome sequence of HCMS5-2.</title>
        <authorList>
            <person name="Woo H."/>
        </authorList>
    </citation>
    <scope>NUCLEOTIDE SEQUENCE</scope>
    <source>
        <strain evidence="1">HCMS5-2</strain>
    </source>
</reference>
<dbReference type="InterPro" id="IPR017642">
    <property type="entry name" value="DNA_S_mod_DndB"/>
</dbReference>
<evidence type="ECO:0000313" key="2">
    <source>
        <dbReference type="Proteomes" id="UP001144347"/>
    </source>
</evidence>
<dbReference type="Proteomes" id="UP001144347">
    <property type="component" value="Unassembled WGS sequence"/>
</dbReference>
<comment type="caution">
    <text evidence="1">The sequence shown here is derived from an EMBL/GenBank/DDBJ whole genome shotgun (WGS) entry which is preliminary data.</text>
</comment>
<name>A0ABT4LC20_9SPHI</name>
<organism evidence="1 2">
    <name type="scientific">Pedobacter punctiformis</name>
    <dbReference type="NCBI Taxonomy" id="3004097"/>
    <lineage>
        <taxon>Bacteria</taxon>
        <taxon>Pseudomonadati</taxon>
        <taxon>Bacteroidota</taxon>
        <taxon>Sphingobacteriia</taxon>
        <taxon>Sphingobacteriales</taxon>
        <taxon>Sphingobacteriaceae</taxon>
        <taxon>Pedobacter</taxon>
    </lineage>
</organism>
<sequence length="383" mass="43608">MASQKFPVIRYNQKDTSYLSLILPFSVLDAASEVKVYAVDEDGYQRQPNPVHYNKIKSAALNPDIDFKLPTSIILGADIEVIEKFLTVDEHGHVTLEIPSDLKLFRIVDGQHRVFGLREAAKKEEEYNSFSLSVVILLTPENKRSIELEIFTDINSKSKRINTDLAELAKFDYQIKENRIKLNEINRHIGIKTAYHLKTDFKDSVWHYGIKFDIHSENALGIIGVTIFSESIEKVIERYLLDHPEYKTLAGQPLIEYCSTAAKEVSLFVNAIWNDLVKVKWAGAFKEDIVRSEEGEIVKVYYNKNYYIQKGLGIKSINPLIGDVVRDQGMNQASIDLLKNIILGSKVRIEHWQNGGPFSGFNSESGFKKIKDYIQGDGLSLFI</sequence>
<gene>
    <name evidence="1" type="ORF">O0955_15765</name>
</gene>
<dbReference type="Pfam" id="PF14072">
    <property type="entry name" value="DndB"/>
    <property type="match status" value="1"/>
</dbReference>
<proteinExistence type="predicted"/>
<dbReference type="EMBL" id="JAPWGM010000006">
    <property type="protein sequence ID" value="MCZ4245466.1"/>
    <property type="molecule type" value="Genomic_DNA"/>
</dbReference>
<keyword evidence="2" id="KW-1185">Reference proteome</keyword>